<dbReference type="SUPFAM" id="SSF53613">
    <property type="entry name" value="Ribokinase-like"/>
    <property type="match status" value="1"/>
</dbReference>
<accession>A0ABU0XH72</accession>
<evidence type="ECO:0000313" key="6">
    <source>
        <dbReference type="Proteomes" id="UP001230289"/>
    </source>
</evidence>
<evidence type="ECO:0000256" key="1">
    <source>
        <dbReference type="ARBA" id="ARBA00010688"/>
    </source>
</evidence>
<dbReference type="Gene3D" id="3.40.1190.20">
    <property type="match status" value="1"/>
</dbReference>
<name>A0ABU0XH72_9MICO</name>
<dbReference type="InterPro" id="IPR050306">
    <property type="entry name" value="PfkB_Carbo_kinase"/>
</dbReference>
<comment type="caution">
    <text evidence="5">The sequence shown here is derived from an EMBL/GenBank/DDBJ whole genome shotgun (WGS) entry which is preliminary data.</text>
</comment>
<keyword evidence="3 5" id="KW-0418">Kinase</keyword>
<dbReference type="InterPro" id="IPR011611">
    <property type="entry name" value="PfkB_dom"/>
</dbReference>
<reference evidence="5 6" key="1">
    <citation type="submission" date="2023-08" db="EMBL/GenBank/DDBJ databases">
        <title>Microbacterium sp. nov., isolated from a waste landfill.</title>
        <authorList>
            <person name="Wen W."/>
        </authorList>
    </citation>
    <scope>NUCLEOTIDE SEQUENCE [LARGE SCALE GENOMIC DNA]</scope>
    <source>
        <strain evidence="5 6">ASV81</strain>
    </source>
</reference>
<dbReference type="CDD" id="cd01166">
    <property type="entry name" value="KdgK"/>
    <property type="match status" value="1"/>
</dbReference>
<dbReference type="Pfam" id="PF00294">
    <property type="entry name" value="PfkB"/>
    <property type="match status" value="1"/>
</dbReference>
<dbReference type="InterPro" id="IPR029056">
    <property type="entry name" value="Ribokinase-like"/>
</dbReference>
<sequence length="298" mass="31219">MDADTVPALIAIGETMAMIAPFDTESLLTAQDVRLSIGGAESNVAIHVAALGGSASWVSVLGNDVLGRRVHREISDHGVDTRWVTFDGVARTGVYFKDPGRGVLYYRARSAASRMSPATIAHVPLEQARIVHVSGITPALSADCAALIESVIARVAASPALLSFDVNHRQGLWTAEGAAPVLRDIANRSDLVFVGRDEAETLWGCRTADDVREILPGPGRLIVKDGDVGATEFSAEGSVFVAAIPTTVVEPVGAGDAFAAGYLDGLLHGRTPRECLQGGHERAHLVLQSTSDGAPAAR</sequence>
<dbReference type="PANTHER" id="PTHR43085:SF57">
    <property type="entry name" value="CARBOHYDRATE KINASE PFKB DOMAIN-CONTAINING PROTEIN"/>
    <property type="match status" value="1"/>
</dbReference>
<dbReference type="PANTHER" id="PTHR43085">
    <property type="entry name" value="HEXOKINASE FAMILY MEMBER"/>
    <property type="match status" value="1"/>
</dbReference>
<keyword evidence="6" id="KW-1185">Reference proteome</keyword>
<dbReference type="EMBL" id="JAVFCB010000006">
    <property type="protein sequence ID" value="MDQ4214482.1"/>
    <property type="molecule type" value="Genomic_DNA"/>
</dbReference>
<protein>
    <submittedName>
        <fullName evidence="5">Sugar kinase</fullName>
    </submittedName>
</protein>
<feature type="domain" description="Carbohydrate kinase PfkB" evidence="4">
    <location>
        <begin position="9"/>
        <end position="295"/>
    </location>
</feature>
<proteinExistence type="inferred from homology"/>
<evidence type="ECO:0000313" key="5">
    <source>
        <dbReference type="EMBL" id="MDQ4214482.1"/>
    </source>
</evidence>
<evidence type="ECO:0000256" key="2">
    <source>
        <dbReference type="ARBA" id="ARBA00022679"/>
    </source>
</evidence>
<comment type="similarity">
    <text evidence="1">Belongs to the carbohydrate kinase PfkB family.</text>
</comment>
<dbReference type="RefSeq" id="WP_308489426.1">
    <property type="nucleotide sequence ID" value="NZ_JAVFCB010000006.1"/>
</dbReference>
<dbReference type="Proteomes" id="UP001230289">
    <property type="component" value="Unassembled WGS sequence"/>
</dbReference>
<evidence type="ECO:0000259" key="4">
    <source>
        <dbReference type="Pfam" id="PF00294"/>
    </source>
</evidence>
<keyword evidence="2" id="KW-0808">Transferase</keyword>
<gene>
    <name evidence="5" type="ORF">RBR11_11225</name>
</gene>
<dbReference type="GO" id="GO:0016301">
    <property type="term" value="F:kinase activity"/>
    <property type="evidence" value="ECO:0007669"/>
    <property type="project" value="UniProtKB-KW"/>
</dbReference>
<organism evidence="5 6">
    <name type="scientific">Microbacterium capsulatum</name>
    <dbReference type="NCBI Taxonomy" id="3041921"/>
    <lineage>
        <taxon>Bacteria</taxon>
        <taxon>Bacillati</taxon>
        <taxon>Actinomycetota</taxon>
        <taxon>Actinomycetes</taxon>
        <taxon>Micrococcales</taxon>
        <taxon>Microbacteriaceae</taxon>
        <taxon>Microbacterium</taxon>
    </lineage>
</organism>
<evidence type="ECO:0000256" key="3">
    <source>
        <dbReference type="ARBA" id="ARBA00022777"/>
    </source>
</evidence>